<accession>A0A812ZJC5</accession>
<dbReference type="PANTHER" id="PTHR33050">
    <property type="entry name" value="REVERSE TRANSCRIPTASE DOMAIN-CONTAINING PROTEIN"/>
    <property type="match status" value="1"/>
</dbReference>
<evidence type="ECO:0000313" key="2">
    <source>
        <dbReference type="Proteomes" id="UP000601435"/>
    </source>
</evidence>
<keyword evidence="2" id="KW-1185">Reference proteome</keyword>
<organism evidence="1 2">
    <name type="scientific">Symbiodinium necroappetens</name>
    <dbReference type="NCBI Taxonomy" id="1628268"/>
    <lineage>
        <taxon>Eukaryota</taxon>
        <taxon>Sar</taxon>
        <taxon>Alveolata</taxon>
        <taxon>Dinophyceae</taxon>
        <taxon>Suessiales</taxon>
        <taxon>Symbiodiniaceae</taxon>
        <taxon>Symbiodinium</taxon>
    </lineage>
</organism>
<dbReference type="InterPro" id="IPR052055">
    <property type="entry name" value="Hepadnavirus_pol/RT"/>
</dbReference>
<protein>
    <recommendedName>
        <fullName evidence="3">C3H1-type domain-containing protein</fullName>
    </recommendedName>
</protein>
<dbReference type="EMBL" id="CAJNJA010048056">
    <property type="protein sequence ID" value="CAE7828536.1"/>
    <property type="molecule type" value="Genomic_DNA"/>
</dbReference>
<dbReference type="Proteomes" id="UP000601435">
    <property type="component" value="Unassembled WGS sequence"/>
</dbReference>
<dbReference type="PANTHER" id="PTHR33050:SF7">
    <property type="entry name" value="RIBONUCLEASE H"/>
    <property type="match status" value="1"/>
</dbReference>
<evidence type="ECO:0008006" key="3">
    <source>
        <dbReference type="Google" id="ProtNLM"/>
    </source>
</evidence>
<reference evidence="1" key="1">
    <citation type="submission" date="2021-02" db="EMBL/GenBank/DDBJ databases">
        <authorList>
            <person name="Dougan E. K."/>
            <person name="Rhodes N."/>
            <person name="Thang M."/>
            <person name="Chan C."/>
        </authorList>
    </citation>
    <scope>NUCLEOTIDE SEQUENCE</scope>
</reference>
<gene>
    <name evidence="1" type="ORF">SNEC2469_LOCUS24752</name>
</gene>
<dbReference type="AlphaFoldDB" id="A0A812ZJC5"/>
<evidence type="ECO:0000313" key="1">
    <source>
        <dbReference type="EMBL" id="CAE7828536.1"/>
    </source>
</evidence>
<name>A0A812ZJC5_9DINO</name>
<dbReference type="OrthoDB" id="442658at2759"/>
<proteinExistence type="predicted"/>
<comment type="caution">
    <text evidence="1">The sequence shown here is derived from an EMBL/GenBank/DDBJ whole genome shotgun (WGS) entry which is preliminary data.</text>
</comment>
<sequence length="1069" mass="118772">MGKRMLCIFSVWKVKSLQHQLLSSVKKRKLAPNLYTEDDDPDEAGPRDANSYLDRLFTLCLACAMAGTMAVPAAPAAMEEASLGADSTLFVAVPVDVVMMYWFRAKRTAALVTATHRLSWLQARDQEERTEWVARFRDSQKTLGQVIKEVYVARDPHWIPVSSSTSVGSSSQLQAPPPPPKVESLFQILGTIAGKKVAARMKDGKQLCGEFQRGKCNKKDCTSGAHLCGVVIRHERVCGGQHTPAQCKNKVKPRHNIDEIASGPPSLCQHFHDPSEWDPYWVGGELRFPSQEEAQVTAPLAFFIAVSASWWAARRGLAVVRIHRLPPVEITGRREPRGAIRSVAMAPLAISLGLRPGAALTRCADFVAAELWHDLGELAGLTLLSDTAMEAIGQAVPVPFQQEAVILRFRKLWFQGFRFPMVEDLLNQAPFDTFCRWLAPRSDEWEGPLVPVAPQRQQRFRQRTADGLQIGASTHRAALPPLSPFGLQLLPTELHPVLDPDLLFAAEVNAKRRGALRPMRQRAVGALKELKRRWGPVGARLRARQPQALRRATQQRDLGFEALIILASWGDVTYAHGLVKGLPAVGFAPPYGVSLSRPGRLDQVLLEQSLADAAQGFCSEPLSQAGVQRLLKGGQSATSADSNKPVLCSPLRPARHLRATISYMSEADFAAARAEDSWQTGGEDWPNAYRHSPMSSEESRACVVCFWHDEWQQPAFQVYAGLLFGLPLAVTSFNRYSRLVEALGRRLVLTMVSLYFDDATVGDWASSKGSGQWAFGQLNALLGTPFAESKRQPMSHRGDFLGLSHDMSRALSDGVVHFWPRDRSSRQALRHPYNFFEQGVYGKVGAGSLWAIKERQYEAATQITPDILGNFRYIRAIIRAKPQRQLPVVPLPCDRFVCASDAAEEPDTGGTGGFLVVWFSGAHQTRQGFVADIHPWWYSVWQSAEVHIAQLEVSMVAYALLGLPDRFRNRRGIWFLDNVASLMALVKGRSSSRDLENFAHMVHMLLLGLNTQMWFEYIPSKSNWADAISRLGRDDPWHVSQSFSTSVIRFPRVVWGLPPSALLTLASFL</sequence>